<evidence type="ECO:0000313" key="2">
    <source>
        <dbReference type="EMBL" id="KJF78447.1"/>
    </source>
</evidence>
<dbReference type="EMBL" id="JZSH01000046">
    <property type="protein sequence ID" value="KJF78447.1"/>
    <property type="molecule type" value="Genomic_DNA"/>
</dbReference>
<proteinExistence type="predicted"/>
<name>A0A0D8L9A2_MORMO</name>
<sequence length="484" mass="53871">MLSSTCLGTIGFIKAIYKKLEHREAQAVKSFCKAINDIYEERSQNIVKSDIESKTQLVVADISNTLDKIKINSINYEKCLEKDKKISLLITKNGFGDFSTSQLNHSNLDLLSDLNNRVDELMENTIERKSFCDDFKSVLKTALVDFVTAMPASSYKFMDTIAGKNISGFNTAEEKYKKNEVNIHGEVDPNFTTEDFEQISEGAAIIKAQLIDTDKYDQYRHRLYAALFYKFYKMPPQVHINAAASENTTQQQPPATLQNTQTRQAITGSGTANVNNSEQDRKPDITVPGNIAPPPSLLQQVYTDTTEQEDIETSLLPESDQPHGINPAALQNTPKRLDETQDTKSILQSTLTERRRGITGSTKSPDKPKMPPPPPPPSPSPTTPEAAVPASKSLATSPLSKEEDEQSHQLTFQEELQAKLASRKKTQESPAEPPVKPSKTEDPLTTSIRKNIDNIAVQQNQEFESNPKSDSDSDSDSDSNWIQE</sequence>
<gene>
    <name evidence="2" type="ORF">UA45_06080</name>
</gene>
<organism evidence="2 3">
    <name type="scientific">Morganella morganii</name>
    <name type="common">Proteus morganii</name>
    <dbReference type="NCBI Taxonomy" id="582"/>
    <lineage>
        <taxon>Bacteria</taxon>
        <taxon>Pseudomonadati</taxon>
        <taxon>Pseudomonadota</taxon>
        <taxon>Gammaproteobacteria</taxon>
        <taxon>Enterobacterales</taxon>
        <taxon>Morganellaceae</taxon>
        <taxon>Morganella</taxon>
    </lineage>
</organism>
<feature type="region of interest" description="Disordered" evidence="1">
    <location>
        <begin position="268"/>
        <end position="297"/>
    </location>
</feature>
<dbReference type="AlphaFoldDB" id="A0A0D8L9A2"/>
<feature type="region of interest" description="Disordered" evidence="1">
    <location>
        <begin position="315"/>
        <end position="484"/>
    </location>
</feature>
<dbReference type="PATRIC" id="fig|582.24.peg.1857"/>
<comment type="caution">
    <text evidence="2">The sequence shown here is derived from an EMBL/GenBank/DDBJ whole genome shotgun (WGS) entry which is preliminary data.</text>
</comment>
<evidence type="ECO:0000256" key="1">
    <source>
        <dbReference type="SAM" id="MobiDB-lite"/>
    </source>
</evidence>
<evidence type="ECO:0000313" key="3">
    <source>
        <dbReference type="Proteomes" id="UP000032582"/>
    </source>
</evidence>
<dbReference type="Proteomes" id="UP000032582">
    <property type="component" value="Unassembled WGS sequence"/>
</dbReference>
<accession>A0A0D8L9A2</accession>
<feature type="compositionally biased region" description="Pro residues" evidence="1">
    <location>
        <begin position="370"/>
        <end position="382"/>
    </location>
</feature>
<reference evidence="2 3" key="1">
    <citation type="submission" date="2015-02" db="EMBL/GenBank/DDBJ databases">
        <title>Whole genome shotgun sequencing of cultured foodborne pathogen.</title>
        <authorList>
            <person name="Timme R."/>
            <person name="Allard M.W."/>
            <person name="Strain E."/>
            <person name="Evans P.S."/>
            <person name="Brown E."/>
        </authorList>
    </citation>
    <scope>NUCLEOTIDE SEQUENCE [LARGE SCALE GENOMIC DNA]</scope>
    <source>
        <strain evidence="2 3">GCSL-TSO-24</strain>
    </source>
</reference>
<feature type="compositionally biased region" description="Polar residues" evidence="1">
    <location>
        <begin position="268"/>
        <end position="277"/>
    </location>
</feature>
<protein>
    <submittedName>
        <fullName evidence="2">Uncharacterized protein</fullName>
    </submittedName>
</protein>